<comment type="caution">
    <text evidence="7">The sequence shown here is derived from an EMBL/GenBank/DDBJ whole genome shotgun (WGS) entry which is preliminary data.</text>
</comment>
<dbReference type="PANTHER" id="PTHR11695:SF294">
    <property type="entry name" value="RETICULON-4-INTERACTING PROTEIN 1, MITOCHONDRIAL"/>
    <property type="match status" value="1"/>
</dbReference>
<evidence type="ECO:0000313" key="7">
    <source>
        <dbReference type="EMBL" id="KAK6729720.1"/>
    </source>
</evidence>
<feature type="domain" description="Enoyl reductase (ER)" evidence="6">
    <location>
        <begin position="8"/>
        <end position="348"/>
    </location>
</feature>
<evidence type="ECO:0000256" key="5">
    <source>
        <dbReference type="ARBA" id="ARBA00023128"/>
    </source>
</evidence>
<evidence type="ECO:0000256" key="2">
    <source>
        <dbReference type="ARBA" id="ARBA00010371"/>
    </source>
</evidence>
<keyword evidence="8" id="KW-1185">Reference proteome</keyword>
<comment type="subcellular location">
    <subcellularLocation>
        <location evidence="1">Mitochondrion</location>
    </subcellularLocation>
</comment>
<dbReference type="SUPFAM" id="SSF51735">
    <property type="entry name" value="NAD(P)-binding Rossmann-fold domains"/>
    <property type="match status" value="1"/>
</dbReference>
<dbReference type="SMART" id="SM00829">
    <property type="entry name" value="PKS_ER"/>
    <property type="match status" value="1"/>
</dbReference>
<keyword evidence="4" id="KW-0560">Oxidoreductase</keyword>
<keyword evidence="5" id="KW-0496">Mitochondrion</keyword>
<reference evidence="7 8" key="1">
    <citation type="submission" date="2023-08" db="EMBL/GenBank/DDBJ databases">
        <title>A Necator americanus chromosomal reference genome.</title>
        <authorList>
            <person name="Ilik V."/>
            <person name="Petrzelkova K.J."/>
            <person name="Pardy F."/>
            <person name="Fuh T."/>
            <person name="Niatou-Singa F.S."/>
            <person name="Gouil Q."/>
            <person name="Baker L."/>
            <person name="Ritchie M.E."/>
            <person name="Jex A.R."/>
            <person name="Gazzola D."/>
            <person name="Li H."/>
            <person name="Toshio Fujiwara R."/>
            <person name="Zhan B."/>
            <person name="Aroian R.V."/>
            <person name="Pafco B."/>
            <person name="Schwarz E.M."/>
        </authorList>
    </citation>
    <scope>NUCLEOTIDE SEQUENCE [LARGE SCALE GENOMIC DNA]</scope>
    <source>
        <strain evidence="7 8">Aroian</strain>
        <tissue evidence="7">Whole animal</tissue>
    </source>
</reference>
<evidence type="ECO:0000313" key="8">
    <source>
        <dbReference type="Proteomes" id="UP001303046"/>
    </source>
</evidence>
<evidence type="ECO:0000256" key="4">
    <source>
        <dbReference type="ARBA" id="ARBA00023002"/>
    </source>
</evidence>
<name>A0ABR1BWX3_NECAM</name>
<dbReference type="Pfam" id="PF08240">
    <property type="entry name" value="ADH_N"/>
    <property type="match status" value="1"/>
</dbReference>
<dbReference type="EMBL" id="JAVFWL010000001">
    <property type="protein sequence ID" value="KAK6729720.1"/>
    <property type="molecule type" value="Genomic_DNA"/>
</dbReference>
<comment type="similarity">
    <text evidence="2">Belongs to the zinc-containing alcohol dehydrogenase family. Quinone oxidoreductase subfamily.</text>
</comment>
<dbReference type="PANTHER" id="PTHR11695">
    <property type="entry name" value="ALCOHOL DEHYDROGENASE RELATED"/>
    <property type="match status" value="1"/>
</dbReference>
<proteinExistence type="inferred from homology"/>
<evidence type="ECO:0000256" key="1">
    <source>
        <dbReference type="ARBA" id="ARBA00004173"/>
    </source>
</evidence>
<gene>
    <name evidence="7" type="primary">Necator_chrI.g2777</name>
    <name evidence="7" type="ORF">RB195_006649</name>
</gene>
<dbReference type="SUPFAM" id="SSF50129">
    <property type="entry name" value="GroES-like"/>
    <property type="match status" value="1"/>
</dbReference>
<dbReference type="InterPro" id="IPR013154">
    <property type="entry name" value="ADH-like_N"/>
</dbReference>
<dbReference type="InterPro" id="IPR037397">
    <property type="entry name" value="RTN4IP1"/>
</dbReference>
<organism evidence="7 8">
    <name type="scientific">Necator americanus</name>
    <name type="common">Human hookworm</name>
    <dbReference type="NCBI Taxonomy" id="51031"/>
    <lineage>
        <taxon>Eukaryota</taxon>
        <taxon>Metazoa</taxon>
        <taxon>Ecdysozoa</taxon>
        <taxon>Nematoda</taxon>
        <taxon>Chromadorea</taxon>
        <taxon>Rhabditida</taxon>
        <taxon>Rhabditina</taxon>
        <taxon>Rhabditomorpha</taxon>
        <taxon>Strongyloidea</taxon>
        <taxon>Ancylostomatidae</taxon>
        <taxon>Bunostominae</taxon>
        <taxon>Necator</taxon>
    </lineage>
</organism>
<dbReference type="CDD" id="cd08248">
    <property type="entry name" value="RTN4I1"/>
    <property type="match status" value="1"/>
</dbReference>
<keyword evidence="3" id="KW-0809">Transit peptide</keyword>
<dbReference type="InterPro" id="IPR036291">
    <property type="entry name" value="NAD(P)-bd_dom_sf"/>
</dbReference>
<dbReference type="InterPro" id="IPR011032">
    <property type="entry name" value="GroES-like_sf"/>
</dbReference>
<protein>
    <recommendedName>
        <fullName evidence="6">Enoyl reductase (ER) domain-containing protein</fullName>
    </recommendedName>
</protein>
<dbReference type="Gene3D" id="3.90.180.10">
    <property type="entry name" value="Medium-chain alcohol dehydrogenases, catalytic domain"/>
    <property type="match status" value="1"/>
</dbReference>
<sequence length="371" mass="40772">MRAWQVQSPAEPLQLQTVPLPVLTKPNQILIKVKAASVNPVDTFMVKGYGNDILGTWKQVAERNLNASRYPLIAGRDCAGVVEMVGGGVKSFRPGDEVMAVVPAIWQGSHAEYVVTEEPCCAHKPSNLDFSQAAALPYVANTAWAALVSVARMNPRKPPEERVLIHGGSGGLGTMAIQMLKAWGVRKVVVTCSSESADAVRKLGAIPVDYRATDVCDQLIAEGPFEVILDCVDTELARWSDTVMGVWRNSVHVSVVSPMMRDTDRYGLLLGLGSTAVKHFCRSYKSALRGRWYSYAFFVPSEECMKQLSAFAMDGKIVPIVERVLSFEELPSAYEKVEYTSLKSRLQVRLNRSSVVNTVILVHLLDCMLIV</sequence>
<accession>A0ABR1BWX3</accession>
<dbReference type="Pfam" id="PF13602">
    <property type="entry name" value="ADH_zinc_N_2"/>
    <property type="match status" value="1"/>
</dbReference>
<dbReference type="InterPro" id="IPR020843">
    <property type="entry name" value="ER"/>
</dbReference>
<dbReference type="Gene3D" id="3.40.50.720">
    <property type="entry name" value="NAD(P)-binding Rossmann-like Domain"/>
    <property type="match status" value="1"/>
</dbReference>
<evidence type="ECO:0000259" key="6">
    <source>
        <dbReference type="SMART" id="SM00829"/>
    </source>
</evidence>
<evidence type="ECO:0000256" key="3">
    <source>
        <dbReference type="ARBA" id="ARBA00022946"/>
    </source>
</evidence>
<dbReference type="InterPro" id="IPR050700">
    <property type="entry name" value="YIM1/Zinc_Alcohol_DH_Fams"/>
</dbReference>
<dbReference type="Proteomes" id="UP001303046">
    <property type="component" value="Unassembled WGS sequence"/>
</dbReference>